<protein>
    <submittedName>
        <fullName evidence="2">Uncharacterized protein</fullName>
    </submittedName>
</protein>
<feature type="compositionally biased region" description="Acidic residues" evidence="1">
    <location>
        <begin position="254"/>
        <end position="269"/>
    </location>
</feature>
<feature type="compositionally biased region" description="Basic residues" evidence="1">
    <location>
        <begin position="239"/>
        <end position="249"/>
    </location>
</feature>
<dbReference type="AlphaFoldDB" id="A0AAE0BPB4"/>
<evidence type="ECO:0000313" key="2">
    <source>
        <dbReference type="EMBL" id="KAK3240227.1"/>
    </source>
</evidence>
<evidence type="ECO:0000256" key="1">
    <source>
        <dbReference type="SAM" id="MobiDB-lite"/>
    </source>
</evidence>
<feature type="region of interest" description="Disordered" evidence="1">
    <location>
        <begin position="228"/>
        <end position="282"/>
    </location>
</feature>
<keyword evidence="3" id="KW-1185">Reference proteome</keyword>
<name>A0AAE0BPB4_9CHLO</name>
<proteinExistence type="predicted"/>
<accession>A0AAE0BPB4</accession>
<reference evidence="2 3" key="1">
    <citation type="journal article" date="2015" name="Genome Biol. Evol.">
        <title>Comparative Genomics of a Bacterivorous Green Alga Reveals Evolutionary Causalities and Consequences of Phago-Mixotrophic Mode of Nutrition.</title>
        <authorList>
            <person name="Burns J.A."/>
            <person name="Paasch A."/>
            <person name="Narechania A."/>
            <person name="Kim E."/>
        </authorList>
    </citation>
    <scope>NUCLEOTIDE SEQUENCE [LARGE SCALE GENOMIC DNA]</scope>
    <source>
        <strain evidence="2 3">PLY_AMNH</strain>
    </source>
</reference>
<evidence type="ECO:0000313" key="3">
    <source>
        <dbReference type="Proteomes" id="UP001190700"/>
    </source>
</evidence>
<organism evidence="2 3">
    <name type="scientific">Cymbomonas tetramitiformis</name>
    <dbReference type="NCBI Taxonomy" id="36881"/>
    <lineage>
        <taxon>Eukaryota</taxon>
        <taxon>Viridiplantae</taxon>
        <taxon>Chlorophyta</taxon>
        <taxon>Pyramimonadophyceae</taxon>
        <taxon>Pyramimonadales</taxon>
        <taxon>Pyramimonadaceae</taxon>
        <taxon>Cymbomonas</taxon>
    </lineage>
</organism>
<sequence>MDACTANLAQPTDEANMIRQEDASKREEPTWLRMLVHIHNVHVNNAAAIKRIAMTVSKIEHCPPHVVAQLKTVVLPVHQGGLYRSNNGSRLKGSLLGIAERHWQNGVGLKPLDVDHAAFESYTAKCYTKKMIEMPSDDESKKMSWDQWLAFAYSLRANVASRILTAMRHAQRACSDRAISKEILDVITGASMTASNGSSLRAGIKSILQKHAPKALSDKREAPCKSVALVQHAREARSTKQRTSPKGKKRMVEDSETETSSDEDLDEPETSAGEESSDDDSE</sequence>
<comment type="caution">
    <text evidence="2">The sequence shown here is derived from an EMBL/GenBank/DDBJ whole genome shotgun (WGS) entry which is preliminary data.</text>
</comment>
<dbReference type="Proteomes" id="UP001190700">
    <property type="component" value="Unassembled WGS sequence"/>
</dbReference>
<gene>
    <name evidence="2" type="ORF">CYMTET_49931</name>
</gene>
<dbReference type="EMBL" id="LGRX02033708">
    <property type="protein sequence ID" value="KAK3240227.1"/>
    <property type="molecule type" value="Genomic_DNA"/>
</dbReference>